<accession>A0A914VI69</accession>
<dbReference type="AlphaFoldDB" id="A0A914VI69"/>
<dbReference type="WBParaSite" id="PSAMB.scaffold1990size26208.g15919.t1">
    <property type="protein sequence ID" value="PSAMB.scaffold1990size26208.g15919.t1"/>
    <property type="gene ID" value="PSAMB.scaffold1990size26208.g15919"/>
</dbReference>
<proteinExistence type="predicted"/>
<keyword evidence="2" id="KW-1185">Reference proteome</keyword>
<organism evidence="2 3">
    <name type="scientific">Plectus sambesii</name>
    <dbReference type="NCBI Taxonomy" id="2011161"/>
    <lineage>
        <taxon>Eukaryota</taxon>
        <taxon>Metazoa</taxon>
        <taxon>Ecdysozoa</taxon>
        <taxon>Nematoda</taxon>
        <taxon>Chromadorea</taxon>
        <taxon>Plectida</taxon>
        <taxon>Plectina</taxon>
        <taxon>Plectoidea</taxon>
        <taxon>Plectidae</taxon>
        <taxon>Plectus</taxon>
    </lineage>
</organism>
<reference evidence="3" key="1">
    <citation type="submission" date="2022-11" db="UniProtKB">
        <authorList>
            <consortium name="WormBaseParasite"/>
        </authorList>
    </citation>
    <scope>IDENTIFICATION</scope>
</reference>
<evidence type="ECO:0000313" key="3">
    <source>
        <dbReference type="WBParaSite" id="PSAMB.scaffold1990size26208.g15919.t1"/>
    </source>
</evidence>
<feature type="region of interest" description="Disordered" evidence="1">
    <location>
        <begin position="24"/>
        <end position="47"/>
    </location>
</feature>
<evidence type="ECO:0000256" key="1">
    <source>
        <dbReference type="SAM" id="MobiDB-lite"/>
    </source>
</evidence>
<feature type="compositionally biased region" description="Basic and acidic residues" evidence="1">
    <location>
        <begin position="24"/>
        <end position="34"/>
    </location>
</feature>
<name>A0A914VI69_9BILA</name>
<sequence length="107" mass="12344">MASVLPGTSRRSVGRPLLCRFRVARPEKNERRGNGDLARGQGNRQKAQRAFTMQHVASSQVVAARKKRLDEKNIRRMILIPSTQRRFTSDAHLRLPRRRKELVILCD</sequence>
<dbReference type="Proteomes" id="UP000887566">
    <property type="component" value="Unplaced"/>
</dbReference>
<protein>
    <submittedName>
        <fullName evidence="3">Uncharacterized protein</fullName>
    </submittedName>
</protein>
<evidence type="ECO:0000313" key="2">
    <source>
        <dbReference type="Proteomes" id="UP000887566"/>
    </source>
</evidence>